<evidence type="ECO:0000256" key="6">
    <source>
        <dbReference type="ARBA" id="ARBA00023136"/>
    </source>
</evidence>
<comment type="subcellular location">
    <subcellularLocation>
        <location evidence="2">Endomembrane system</location>
    </subcellularLocation>
    <subcellularLocation>
        <location evidence="1">Membrane</location>
        <topology evidence="1">Single-pass membrane protein</topology>
    </subcellularLocation>
</comment>
<keyword evidence="10" id="KW-0675">Receptor</keyword>
<feature type="disulfide bond" evidence="8">
    <location>
        <begin position="43"/>
        <end position="58"/>
    </location>
</feature>
<evidence type="ECO:0000256" key="8">
    <source>
        <dbReference type="PROSITE-ProRule" id="PRU00124"/>
    </source>
</evidence>
<dbReference type="PRINTS" id="PR00261">
    <property type="entry name" value="LDLRECEPTOR"/>
</dbReference>
<keyword evidence="3" id="KW-0812">Transmembrane</keyword>
<protein>
    <submittedName>
        <fullName evidence="10">Low-density lipoprotein receptor-related protein 1B</fullName>
    </submittedName>
</protein>
<evidence type="ECO:0000256" key="1">
    <source>
        <dbReference type="ARBA" id="ARBA00004167"/>
    </source>
</evidence>
<reference evidence="10 11" key="1">
    <citation type="submission" date="2019-05" db="EMBL/GenBank/DDBJ databases">
        <title>Another draft genome of Portunus trituberculatus and its Hox gene families provides insights of decapod evolution.</title>
        <authorList>
            <person name="Jeong J.-H."/>
            <person name="Song I."/>
            <person name="Kim S."/>
            <person name="Choi T."/>
            <person name="Kim D."/>
            <person name="Ryu S."/>
            <person name="Kim W."/>
        </authorList>
    </citation>
    <scope>NUCLEOTIDE SEQUENCE [LARGE SCALE GENOMIC DNA]</scope>
    <source>
        <tissue evidence="10">Muscle</tissue>
    </source>
</reference>
<sequence>MEKSHGNKEIKSQPRHSTYHLQCGRDKIFCLSDRTCLEASQRCDGVMDCSDNTDEMDCPTTTPDITTPPTITPLTTTPSTTTPSTTPTSTTETSTTPSSTFLSCQPDEFQCSSEEMCIPQDMLCDGIADCFDSSDEEDCTTTATTTTTPQVTRHCLCLLNIGETPSMPLDLTFLCSCVMTLNIPTSSSRVERQ</sequence>
<name>A0A5B7D5G7_PORTR</name>
<evidence type="ECO:0000256" key="2">
    <source>
        <dbReference type="ARBA" id="ARBA00004308"/>
    </source>
</evidence>
<keyword evidence="10" id="KW-0449">Lipoprotein</keyword>
<dbReference type="InterPro" id="IPR050685">
    <property type="entry name" value="LDLR"/>
</dbReference>
<evidence type="ECO:0000256" key="3">
    <source>
        <dbReference type="ARBA" id="ARBA00022692"/>
    </source>
</evidence>
<dbReference type="GO" id="GO:0016192">
    <property type="term" value="P:vesicle-mediated transport"/>
    <property type="evidence" value="ECO:0007669"/>
    <property type="project" value="UniProtKB-ARBA"/>
</dbReference>
<keyword evidence="4" id="KW-0677">Repeat</keyword>
<dbReference type="InterPro" id="IPR002172">
    <property type="entry name" value="LDrepeatLR_classA_rpt"/>
</dbReference>
<organism evidence="10 11">
    <name type="scientific">Portunus trituberculatus</name>
    <name type="common">Swimming crab</name>
    <name type="synonym">Neptunus trituberculatus</name>
    <dbReference type="NCBI Taxonomy" id="210409"/>
    <lineage>
        <taxon>Eukaryota</taxon>
        <taxon>Metazoa</taxon>
        <taxon>Ecdysozoa</taxon>
        <taxon>Arthropoda</taxon>
        <taxon>Crustacea</taxon>
        <taxon>Multicrustacea</taxon>
        <taxon>Malacostraca</taxon>
        <taxon>Eumalacostraca</taxon>
        <taxon>Eucarida</taxon>
        <taxon>Decapoda</taxon>
        <taxon>Pleocyemata</taxon>
        <taxon>Brachyura</taxon>
        <taxon>Eubrachyura</taxon>
        <taxon>Portunoidea</taxon>
        <taxon>Portunidae</taxon>
        <taxon>Portuninae</taxon>
        <taxon>Portunus</taxon>
    </lineage>
</organism>
<dbReference type="CDD" id="cd00112">
    <property type="entry name" value="LDLa"/>
    <property type="match status" value="2"/>
</dbReference>
<evidence type="ECO:0000256" key="5">
    <source>
        <dbReference type="ARBA" id="ARBA00022989"/>
    </source>
</evidence>
<dbReference type="OrthoDB" id="10047962at2759"/>
<gene>
    <name evidence="10" type="primary">Lrp1b_2</name>
    <name evidence="10" type="ORF">E2C01_008492</name>
</gene>
<keyword evidence="7 8" id="KW-1015">Disulfide bond</keyword>
<feature type="region of interest" description="Disordered" evidence="9">
    <location>
        <begin position="60"/>
        <end position="100"/>
    </location>
</feature>
<dbReference type="Proteomes" id="UP000324222">
    <property type="component" value="Unassembled WGS sequence"/>
</dbReference>
<dbReference type="PROSITE" id="PS50068">
    <property type="entry name" value="LDLRA_2"/>
    <property type="match status" value="2"/>
</dbReference>
<dbReference type="PROSITE" id="PS01209">
    <property type="entry name" value="LDLRA_1"/>
    <property type="match status" value="1"/>
</dbReference>
<proteinExistence type="predicted"/>
<keyword evidence="11" id="KW-1185">Reference proteome</keyword>
<evidence type="ECO:0000256" key="9">
    <source>
        <dbReference type="SAM" id="MobiDB-lite"/>
    </source>
</evidence>
<comment type="caution">
    <text evidence="8">Lacks conserved residue(s) required for the propagation of feature annotation.</text>
</comment>
<dbReference type="GO" id="GO:0012505">
    <property type="term" value="C:endomembrane system"/>
    <property type="evidence" value="ECO:0007669"/>
    <property type="project" value="UniProtKB-SubCell"/>
</dbReference>
<dbReference type="EMBL" id="VSRR010000448">
    <property type="protein sequence ID" value="MPC15693.1"/>
    <property type="molecule type" value="Genomic_DNA"/>
</dbReference>
<dbReference type="Gene3D" id="4.10.400.10">
    <property type="entry name" value="Low-density Lipoprotein Receptor"/>
    <property type="match status" value="2"/>
</dbReference>
<accession>A0A5B7D5G7</accession>
<dbReference type="AlphaFoldDB" id="A0A5B7D5G7"/>
<feature type="disulfide bond" evidence="8">
    <location>
        <begin position="124"/>
        <end position="139"/>
    </location>
</feature>
<dbReference type="InterPro" id="IPR036055">
    <property type="entry name" value="LDL_receptor-like_sf"/>
</dbReference>
<dbReference type="InterPro" id="IPR023415">
    <property type="entry name" value="LDLR_class-A_CS"/>
</dbReference>
<keyword evidence="5" id="KW-1133">Transmembrane helix</keyword>
<evidence type="ECO:0000313" key="10">
    <source>
        <dbReference type="EMBL" id="MPC15693.1"/>
    </source>
</evidence>
<comment type="caution">
    <text evidence="10">The sequence shown here is derived from an EMBL/GenBank/DDBJ whole genome shotgun (WGS) entry which is preliminary data.</text>
</comment>
<dbReference type="Pfam" id="PF00057">
    <property type="entry name" value="Ldl_recept_a"/>
    <property type="match status" value="2"/>
</dbReference>
<keyword evidence="6" id="KW-0472">Membrane</keyword>
<dbReference type="SMART" id="SM00192">
    <property type="entry name" value="LDLa"/>
    <property type="match status" value="2"/>
</dbReference>
<dbReference type="PANTHER" id="PTHR24270">
    <property type="entry name" value="LOW-DENSITY LIPOPROTEIN RECEPTOR-RELATED"/>
    <property type="match status" value="1"/>
</dbReference>
<evidence type="ECO:0000313" key="11">
    <source>
        <dbReference type="Proteomes" id="UP000324222"/>
    </source>
</evidence>
<dbReference type="SUPFAM" id="SSF57424">
    <property type="entry name" value="LDL receptor-like module"/>
    <property type="match status" value="2"/>
</dbReference>
<evidence type="ECO:0000256" key="7">
    <source>
        <dbReference type="ARBA" id="ARBA00023157"/>
    </source>
</evidence>
<evidence type="ECO:0000256" key="4">
    <source>
        <dbReference type="ARBA" id="ARBA00022737"/>
    </source>
</evidence>
<dbReference type="GO" id="GO:0005886">
    <property type="term" value="C:plasma membrane"/>
    <property type="evidence" value="ECO:0007669"/>
    <property type="project" value="TreeGrafter"/>
</dbReference>